<dbReference type="EMBL" id="JBEAAL010000036">
    <property type="protein sequence ID" value="MEQ1409125.1"/>
    <property type="molecule type" value="Genomic_DNA"/>
</dbReference>
<accession>A0ABV0MBB5</accession>
<sequence>MSKITNGLNDRPKDETIAQSGEGLPDDSGKPIDVADDEIARVKEKLETDTRSKLKKGLEQDIDRTQRGSP</sequence>
<proteinExistence type="predicted"/>
<keyword evidence="3" id="KW-1185">Reference proteome</keyword>
<feature type="compositionally biased region" description="Basic and acidic residues" evidence="1">
    <location>
        <begin position="38"/>
        <end position="70"/>
    </location>
</feature>
<evidence type="ECO:0000313" key="3">
    <source>
        <dbReference type="Proteomes" id="UP001496627"/>
    </source>
</evidence>
<protein>
    <submittedName>
        <fullName evidence="2">Uncharacterized protein</fullName>
    </submittedName>
</protein>
<comment type="caution">
    <text evidence="2">The sequence shown here is derived from an EMBL/GenBank/DDBJ whole genome shotgun (WGS) entry which is preliminary data.</text>
</comment>
<evidence type="ECO:0000256" key="1">
    <source>
        <dbReference type="SAM" id="MobiDB-lite"/>
    </source>
</evidence>
<name>A0ABV0MBB5_9HYPH</name>
<feature type="region of interest" description="Disordered" evidence="1">
    <location>
        <begin position="1"/>
        <end position="70"/>
    </location>
</feature>
<gene>
    <name evidence="2" type="ORF">ABK249_29895</name>
</gene>
<evidence type="ECO:0000313" key="2">
    <source>
        <dbReference type="EMBL" id="MEQ1409125.1"/>
    </source>
</evidence>
<dbReference type="Proteomes" id="UP001496627">
    <property type="component" value="Unassembled WGS sequence"/>
</dbReference>
<organism evidence="2 3">
    <name type="scientific">Neorhizobium phenanthreniclasticum</name>
    <dbReference type="NCBI Taxonomy" id="3157917"/>
    <lineage>
        <taxon>Bacteria</taxon>
        <taxon>Pseudomonadati</taxon>
        <taxon>Pseudomonadota</taxon>
        <taxon>Alphaproteobacteria</taxon>
        <taxon>Hyphomicrobiales</taxon>
        <taxon>Rhizobiaceae</taxon>
        <taxon>Rhizobium/Agrobacterium group</taxon>
        <taxon>Neorhizobium</taxon>
    </lineage>
</organism>
<dbReference type="RefSeq" id="WP_210057333.1">
    <property type="nucleotide sequence ID" value="NZ_JBEAAL010000036.1"/>
</dbReference>
<reference evidence="2 3" key="1">
    <citation type="submission" date="2024-05" db="EMBL/GenBank/DDBJ databases">
        <title>Neorhizobium sp. Rsf11, a plant growth promoting and heavy metal resistant PAH-degrader.</title>
        <authorList>
            <person name="Golubev S.N."/>
            <person name="Muratova A.Y."/>
            <person name="Markelova M.I."/>
        </authorList>
    </citation>
    <scope>NUCLEOTIDE SEQUENCE [LARGE SCALE GENOMIC DNA]</scope>
    <source>
        <strain evidence="2 3">Rsf11</strain>
    </source>
</reference>